<proteinExistence type="inferred from homology"/>
<comment type="cofactor">
    <cofactor evidence="2">
        <name>Mg(2+)</name>
        <dbReference type="ChEBI" id="CHEBI:18420"/>
    </cofactor>
</comment>
<dbReference type="EnsemblPlants" id="PNT77285">
    <property type="protein sequence ID" value="PNT77285"/>
    <property type="gene ID" value="BRADI_1g60520v3"/>
</dbReference>
<dbReference type="Proteomes" id="UP000008810">
    <property type="component" value="Chromosome 1"/>
</dbReference>
<dbReference type="SUPFAM" id="SSF81606">
    <property type="entry name" value="PP2C-like"/>
    <property type="match status" value="1"/>
</dbReference>
<sequence>MNWRIGVVGVLEARSMAVHAEADGSGVPLAVLLKRELCNQKVEKPDILFGEANKSKKGEDFTLLVAKCHRAPAEGPCDNAGSDDTISVFAIFDGHNGSAAAIYTRENLSNNVLAAIPPNLTSEEWTAALPRALVAGFVKTDKDFQTKAARSGTTVTFVIIDGWVVTVASVGDSRCILESAEGSVYYLSADHRLDANEEEVERVTASGGDVGRINIAGGAGIGPLRCWPGGLCLSRSIGDTDVGEYIVPVPHVKQVKLSNAGGRLVIASDGVWDALRFQEALNCTRGLPAESAANRIVKEAVSSKGLRDDTTCIVVDILPPEKLSPPLKRHGKGGIISLFRRRPSDELSEEQTDNGCFEPDVVEELYEEGSAMLSQRLNVNYPAGNMFKLHDCAVCQLEMKPGEGVSVHGNMPKLSRVDPWGGPFLCSSCQVKKVAMEGKLHSRNSQSAVQPVSK</sequence>
<keyword evidence="5" id="KW-0479">Metal-binding</keyword>
<dbReference type="SMART" id="SM00332">
    <property type="entry name" value="PP2Cc"/>
    <property type="match status" value="1"/>
</dbReference>
<feature type="domain" description="PPM-type phosphatase" evidence="12">
    <location>
        <begin position="67"/>
        <end position="317"/>
    </location>
</feature>
<comment type="catalytic activity">
    <reaction evidence="11">
        <text>O-phospho-L-threonyl-[protein] + H2O = L-threonyl-[protein] + phosphate</text>
        <dbReference type="Rhea" id="RHEA:47004"/>
        <dbReference type="Rhea" id="RHEA-COMP:11060"/>
        <dbReference type="Rhea" id="RHEA-COMP:11605"/>
        <dbReference type="ChEBI" id="CHEBI:15377"/>
        <dbReference type="ChEBI" id="CHEBI:30013"/>
        <dbReference type="ChEBI" id="CHEBI:43474"/>
        <dbReference type="ChEBI" id="CHEBI:61977"/>
        <dbReference type="EC" id="3.1.3.16"/>
    </reaction>
</comment>
<keyword evidence="6" id="KW-0378">Hydrolase</keyword>
<evidence type="ECO:0000256" key="9">
    <source>
        <dbReference type="ARBA" id="ARBA00023211"/>
    </source>
</evidence>
<dbReference type="Gene3D" id="3.60.40.10">
    <property type="entry name" value="PPM-type phosphatase domain"/>
    <property type="match status" value="1"/>
</dbReference>
<accession>A0A2K2DSN1</accession>
<dbReference type="InterPro" id="IPR001932">
    <property type="entry name" value="PPM-type_phosphatase-like_dom"/>
</dbReference>
<evidence type="ECO:0000259" key="12">
    <source>
        <dbReference type="PROSITE" id="PS51746"/>
    </source>
</evidence>
<dbReference type="InterPro" id="IPR036457">
    <property type="entry name" value="PPM-type-like_dom_sf"/>
</dbReference>
<evidence type="ECO:0000313" key="15">
    <source>
        <dbReference type="Proteomes" id="UP000008810"/>
    </source>
</evidence>
<evidence type="ECO:0000256" key="3">
    <source>
        <dbReference type="ARBA" id="ARBA00006702"/>
    </source>
</evidence>
<evidence type="ECO:0000256" key="8">
    <source>
        <dbReference type="ARBA" id="ARBA00022912"/>
    </source>
</evidence>
<evidence type="ECO:0000256" key="2">
    <source>
        <dbReference type="ARBA" id="ARBA00001946"/>
    </source>
</evidence>
<comment type="cofactor">
    <cofactor evidence="1">
        <name>Mn(2+)</name>
        <dbReference type="ChEBI" id="CHEBI:29035"/>
    </cofactor>
</comment>
<dbReference type="Gramene" id="PNT77285">
    <property type="protein sequence ID" value="PNT77285"/>
    <property type="gene ID" value="BRADI_1g60520v3"/>
</dbReference>
<evidence type="ECO:0000256" key="1">
    <source>
        <dbReference type="ARBA" id="ARBA00001936"/>
    </source>
</evidence>
<dbReference type="InParanoid" id="A0A2K2DSN1"/>
<protein>
    <recommendedName>
        <fullName evidence="4">protein-serine/threonine phosphatase</fullName>
        <ecNumber evidence="4">3.1.3.16</ecNumber>
    </recommendedName>
</protein>
<dbReference type="GO" id="GO:0046872">
    <property type="term" value="F:metal ion binding"/>
    <property type="evidence" value="ECO:0007669"/>
    <property type="project" value="UniProtKB-KW"/>
</dbReference>
<evidence type="ECO:0000256" key="5">
    <source>
        <dbReference type="ARBA" id="ARBA00022723"/>
    </source>
</evidence>
<gene>
    <name evidence="13" type="ORF">BRADI_1g60520v3</name>
</gene>
<dbReference type="FunFam" id="3.60.40.10:FF:000022">
    <property type="entry name" value="probable protein phosphatase 2C 12"/>
    <property type="match status" value="1"/>
</dbReference>
<evidence type="ECO:0000256" key="7">
    <source>
        <dbReference type="ARBA" id="ARBA00022842"/>
    </source>
</evidence>
<evidence type="ECO:0000256" key="10">
    <source>
        <dbReference type="ARBA" id="ARBA00047761"/>
    </source>
</evidence>
<reference evidence="13 14" key="1">
    <citation type="journal article" date="2010" name="Nature">
        <title>Genome sequencing and analysis of the model grass Brachypodium distachyon.</title>
        <authorList>
            <consortium name="International Brachypodium Initiative"/>
        </authorList>
    </citation>
    <scope>NUCLEOTIDE SEQUENCE [LARGE SCALE GENOMIC DNA]</scope>
    <source>
        <strain evidence="13 14">Bd21</strain>
    </source>
</reference>
<reference evidence="14" key="3">
    <citation type="submission" date="2018-08" db="UniProtKB">
        <authorList>
            <consortium name="EnsemblPlants"/>
        </authorList>
    </citation>
    <scope>IDENTIFICATION</scope>
    <source>
        <strain evidence="14">cv. Bd21</strain>
    </source>
</reference>
<evidence type="ECO:0000313" key="13">
    <source>
        <dbReference type="EMBL" id="PNT77285.1"/>
    </source>
</evidence>
<keyword evidence="7" id="KW-0460">Magnesium</keyword>
<dbReference type="ExpressionAtlas" id="A0A2K2DSN1">
    <property type="expression patterns" value="baseline"/>
</dbReference>
<evidence type="ECO:0000256" key="6">
    <source>
        <dbReference type="ARBA" id="ARBA00022801"/>
    </source>
</evidence>
<evidence type="ECO:0000256" key="4">
    <source>
        <dbReference type="ARBA" id="ARBA00013081"/>
    </source>
</evidence>
<evidence type="ECO:0000256" key="11">
    <source>
        <dbReference type="ARBA" id="ARBA00048336"/>
    </source>
</evidence>
<dbReference type="PROSITE" id="PS51746">
    <property type="entry name" value="PPM_2"/>
    <property type="match status" value="1"/>
</dbReference>
<comment type="catalytic activity">
    <reaction evidence="10">
        <text>O-phospho-L-seryl-[protein] + H2O = L-seryl-[protein] + phosphate</text>
        <dbReference type="Rhea" id="RHEA:20629"/>
        <dbReference type="Rhea" id="RHEA-COMP:9863"/>
        <dbReference type="Rhea" id="RHEA-COMP:11604"/>
        <dbReference type="ChEBI" id="CHEBI:15377"/>
        <dbReference type="ChEBI" id="CHEBI:29999"/>
        <dbReference type="ChEBI" id="CHEBI:43474"/>
        <dbReference type="ChEBI" id="CHEBI:83421"/>
        <dbReference type="EC" id="3.1.3.16"/>
    </reaction>
</comment>
<keyword evidence="15" id="KW-1185">Reference proteome</keyword>
<dbReference type="PANTHER" id="PTHR47992">
    <property type="entry name" value="PROTEIN PHOSPHATASE"/>
    <property type="match status" value="1"/>
</dbReference>
<dbReference type="Pfam" id="PF00481">
    <property type="entry name" value="PP2C"/>
    <property type="match status" value="1"/>
</dbReference>
<dbReference type="GO" id="GO:1902531">
    <property type="term" value="P:regulation of intracellular signal transduction"/>
    <property type="evidence" value="ECO:0000318"/>
    <property type="project" value="GO_Central"/>
</dbReference>
<dbReference type="EC" id="3.1.3.16" evidence="4"/>
<dbReference type="AlphaFoldDB" id="A0A2K2DSN1"/>
<dbReference type="FunCoup" id="A0A2K2DSN1">
    <property type="interactions" value="1"/>
</dbReference>
<name>A0A2K2DSN1_BRADI</name>
<keyword evidence="8" id="KW-0904">Protein phosphatase</keyword>
<dbReference type="GO" id="GO:0004722">
    <property type="term" value="F:protein serine/threonine phosphatase activity"/>
    <property type="evidence" value="ECO:0000318"/>
    <property type="project" value="GO_Central"/>
</dbReference>
<dbReference type="EMBL" id="CM000880">
    <property type="protein sequence ID" value="PNT77285.1"/>
    <property type="molecule type" value="Genomic_DNA"/>
</dbReference>
<dbReference type="CDD" id="cd00143">
    <property type="entry name" value="PP2Cc"/>
    <property type="match status" value="1"/>
</dbReference>
<comment type="similarity">
    <text evidence="3">Belongs to the PP2C family.</text>
</comment>
<keyword evidence="9" id="KW-0464">Manganese</keyword>
<organism evidence="13">
    <name type="scientific">Brachypodium distachyon</name>
    <name type="common">Purple false brome</name>
    <name type="synonym">Trachynia distachya</name>
    <dbReference type="NCBI Taxonomy" id="15368"/>
    <lineage>
        <taxon>Eukaryota</taxon>
        <taxon>Viridiplantae</taxon>
        <taxon>Streptophyta</taxon>
        <taxon>Embryophyta</taxon>
        <taxon>Tracheophyta</taxon>
        <taxon>Spermatophyta</taxon>
        <taxon>Magnoliopsida</taxon>
        <taxon>Liliopsida</taxon>
        <taxon>Poales</taxon>
        <taxon>Poaceae</taxon>
        <taxon>BOP clade</taxon>
        <taxon>Pooideae</taxon>
        <taxon>Stipodae</taxon>
        <taxon>Brachypodieae</taxon>
        <taxon>Brachypodium</taxon>
    </lineage>
</organism>
<dbReference type="OrthoDB" id="10264738at2759"/>
<reference evidence="13" key="2">
    <citation type="submission" date="2017-06" db="EMBL/GenBank/DDBJ databases">
        <title>WGS assembly of Brachypodium distachyon.</title>
        <authorList>
            <consortium name="The International Brachypodium Initiative"/>
            <person name="Lucas S."/>
            <person name="Harmon-Smith M."/>
            <person name="Lail K."/>
            <person name="Tice H."/>
            <person name="Grimwood J."/>
            <person name="Bruce D."/>
            <person name="Barry K."/>
            <person name="Shu S."/>
            <person name="Lindquist E."/>
            <person name="Wang M."/>
            <person name="Pitluck S."/>
            <person name="Vogel J.P."/>
            <person name="Garvin D.F."/>
            <person name="Mockler T.C."/>
            <person name="Schmutz J."/>
            <person name="Rokhsar D."/>
            <person name="Bevan M.W."/>
        </authorList>
    </citation>
    <scope>NUCLEOTIDE SEQUENCE</scope>
    <source>
        <strain evidence="13">Bd21</strain>
    </source>
</reference>
<evidence type="ECO:0000313" key="14">
    <source>
        <dbReference type="EnsemblPlants" id="PNT77285"/>
    </source>
</evidence>
<dbReference type="InterPro" id="IPR015655">
    <property type="entry name" value="PP2C"/>
</dbReference>